<dbReference type="EMBL" id="SNYC01000004">
    <property type="protein sequence ID" value="TDQ09223.1"/>
    <property type="molecule type" value="Genomic_DNA"/>
</dbReference>
<organism evidence="1 2">
    <name type="scientific">Pedobacter metabolipauper</name>
    <dbReference type="NCBI Taxonomy" id="425513"/>
    <lineage>
        <taxon>Bacteria</taxon>
        <taxon>Pseudomonadati</taxon>
        <taxon>Bacteroidota</taxon>
        <taxon>Sphingobacteriia</taxon>
        <taxon>Sphingobacteriales</taxon>
        <taxon>Sphingobacteriaceae</taxon>
        <taxon>Pedobacter</taxon>
    </lineage>
</organism>
<dbReference type="AlphaFoldDB" id="A0A4R6SVW9"/>
<dbReference type="RefSeq" id="WP_133575326.1">
    <property type="nucleotide sequence ID" value="NZ_SNYC01000004.1"/>
</dbReference>
<dbReference type="Proteomes" id="UP000295620">
    <property type="component" value="Unassembled WGS sequence"/>
</dbReference>
<protein>
    <submittedName>
        <fullName evidence="1">Uncharacterized protein</fullName>
    </submittedName>
</protein>
<comment type="caution">
    <text evidence="1">The sequence shown here is derived from an EMBL/GenBank/DDBJ whole genome shotgun (WGS) entry which is preliminary data.</text>
</comment>
<sequence>MKLIKILNLLIIVLMLNFNALGQEVEVPLKNVSSFNLPKGAKKLSRSVVDSSDLINYKESKIRSNDKTSIYYSVDKTVLQLNGFKGKVPSNYLEQRMEYFDLLFSEYSGSYRSEYRVLNARKFLIIHYDSKHSKNGRIDFYGVNKLNDKTVSGAIYYRKAEKADVLKTLESILENIKI</sequence>
<keyword evidence="2" id="KW-1185">Reference proteome</keyword>
<gene>
    <name evidence="1" type="ORF">ATK78_1377</name>
</gene>
<accession>A0A4R6SVW9</accession>
<name>A0A4R6SVW9_9SPHI</name>
<evidence type="ECO:0000313" key="2">
    <source>
        <dbReference type="Proteomes" id="UP000295620"/>
    </source>
</evidence>
<proteinExistence type="predicted"/>
<evidence type="ECO:0000313" key="1">
    <source>
        <dbReference type="EMBL" id="TDQ09223.1"/>
    </source>
</evidence>
<reference evidence="1 2" key="1">
    <citation type="submission" date="2019-03" db="EMBL/GenBank/DDBJ databases">
        <title>Genomic Encyclopedia of Archaeal and Bacterial Type Strains, Phase II (KMG-II): from individual species to whole genera.</title>
        <authorList>
            <person name="Goeker M."/>
        </authorList>
    </citation>
    <scope>NUCLEOTIDE SEQUENCE [LARGE SCALE GENOMIC DNA]</scope>
    <source>
        <strain evidence="1 2">DSM 19035</strain>
    </source>
</reference>